<evidence type="ECO:0000313" key="1">
    <source>
        <dbReference type="EMBL" id="EEV16929.1"/>
    </source>
</evidence>
<comment type="caution">
    <text evidence="1">The sequence shown here is derived from an EMBL/GenBank/DDBJ whole genome shotgun (WGS) entry which is preliminary data.</text>
</comment>
<dbReference type="AlphaFoldDB" id="C8PJ24"/>
<protein>
    <submittedName>
        <fullName evidence="1">Uncharacterized protein</fullName>
    </submittedName>
</protein>
<dbReference type="EMBL" id="ACYG01000027">
    <property type="protein sequence ID" value="EEV16929.1"/>
    <property type="molecule type" value="Genomic_DNA"/>
</dbReference>
<evidence type="ECO:0000313" key="2">
    <source>
        <dbReference type="Proteomes" id="UP000005709"/>
    </source>
</evidence>
<organism evidence="1 2">
    <name type="scientific">Campylobacter gracilis RM3268</name>
    <dbReference type="NCBI Taxonomy" id="553220"/>
    <lineage>
        <taxon>Bacteria</taxon>
        <taxon>Pseudomonadati</taxon>
        <taxon>Campylobacterota</taxon>
        <taxon>Epsilonproteobacteria</taxon>
        <taxon>Campylobacterales</taxon>
        <taxon>Campylobacteraceae</taxon>
        <taxon>Campylobacter</taxon>
    </lineage>
</organism>
<dbReference type="Proteomes" id="UP000005709">
    <property type="component" value="Unassembled WGS sequence"/>
</dbReference>
<reference evidence="1 2" key="1">
    <citation type="submission" date="2009-07" db="EMBL/GenBank/DDBJ databases">
        <authorList>
            <person name="Madupu R."/>
            <person name="Sebastian Y."/>
            <person name="Durkin A.S."/>
            <person name="Torralba M."/>
            <person name="Methe B."/>
            <person name="Sutton G.G."/>
            <person name="Strausberg R.L."/>
            <person name="Nelson K.E."/>
        </authorList>
    </citation>
    <scope>NUCLEOTIDE SEQUENCE [LARGE SCALE GENOMIC DNA]</scope>
    <source>
        <strain evidence="1 2">RM3268</strain>
    </source>
</reference>
<sequence length="44" mass="5363">MHRLTEHFNDGERFIGFDFLQQAKYQNLKFLVRPESNEDKTSKF</sequence>
<keyword evidence="2" id="KW-1185">Reference proteome</keyword>
<accession>C8PJ24</accession>
<gene>
    <name evidence="1" type="ORF">CAMGR0001_1223</name>
</gene>
<name>C8PJ24_9BACT</name>
<proteinExistence type="predicted"/>